<dbReference type="EMBL" id="CAJNOJ010000029">
    <property type="protein sequence ID" value="CAF0882088.1"/>
    <property type="molecule type" value="Genomic_DNA"/>
</dbReference>
<reference evidence="3" key="1">
    <citation type="submission" date="2021-02" db="EMBL/GenBank/DDBJ databases">
        <authorList>
            <person name="Nowell W R."/>
        </authorList>
    </citation>
    <scope>NUCLEOTIDE SEQUENCE</scope>
</reference>
<dbReference type="Proteomes" id="UP000663828">
    <property type="component" value="Unassembled WGS sequence"/>
</dbReference>
<dbReference type="EMBL" id="CAJNOR010000360">
    <property type="protein sequence ID" value="CAF0890766.1"/>
    <property type="molecule type" value="Genomic_DNA"/>
</dbReference>
<keyword evidence="4" id="KW-1185">Reference proteome</keyword>
<feature type="chain" id="PRO_5036409694" evidence="1">
    <location>
        <begin position="22"/>
        <end position="121"/>
    </location>
</feature>
<feature type="signal peptide" evidence="1">
    <location>
        <begin position="1"/>
        <end position="21"/>
    </location>
</feature>
<sequence length="121" mass="13362">MFRLSLVCLSFLLAILSISMANPCPCELIVNESVPNNAPTSTTDSINNPLADIDTLDEYLSQLTEQSHPEIFADTSSLYPLLRQTKSLDVNAQRLKRPSWAAVGKRAAAFRNKRPSWAQVG</sequence>
<keyword evidence="1" id="KW-0732">Signal</keyword>
<evidence type="ECO:0000313" key="2">
    <source>
        <dbReference type="EMBL" id="CAF0882088.1"/>
    </source>
</evidence>
<organism evidence="3 4">
    <name type="scientific">Adineta ricciae</name>
    <name type="common">Rotifer</name>
    <dbReference type="NCBI Taxonomy" id="249248"/>
    <lineage>
        <taxon>Eukaryota</taxon>
        <taxon>Metazoa</taxon>
        <taxon>Spiralia</taxon>
        <taxon>Gnathifera</taxon>
        <taxon>Rotifera</taxon>
        <taxon>Eurotatoria</taxon>
        <taxon>Bdelloidea</taxon>
        <taxon>Adinetida</taxon>
        <taxon>Adinetidae</taxon>
        <taxon>Adineta</taxon>
    </lineage>
</organism>
<dbReference type="Proteomes" id="UP000663852">
    <property type="component" value="Unassembled WGS sequence"/>
</dbReference>
<comment type="caution">
    <text evidence="3">The sequence shown here is derived from an EMBL/GenBank/DDBJ whole genome shotgun (WGS) entry which is preliminary data.</text>
</comment>
<proteinExistence type="predicted"/>
<name>A0A813YYC5_ADIRI</name>
<evidence type="ECO:0000313" key="3">
    <source>
        <dbReference type="EMBL" id="CAF0890766.1"/>
    </source>
</evidence>
<accession>A0A813YYC5</accession>
<dbReference type="OrthoDB" id="10026141at2759"/>
<gene>
    <name evidence="2" type="ORF">EDS130_LOCUS8843</name>
    <name evidence="3" type="ORF">XAT740_LOCUS7496</name>
</gene>
<evidence type="ECO:0000256" key="1">
    <source>
        <dbReference type="SAM" id="SignalP"/>
    </source>
</evidence>
<evidence type="ECO:0000313" key="4">
    <source>
        <dbReference type="Proteomes" id="UP000663828"/>
    </source>
</evidence>
<dbReference type="AlphaFoldDB" id="A0A813YYC5"/>
<protein>
    <submittedName>
        <fullName evidence="3">Uncharacterized protein</fullName>
    </submittedName>
</protein>